<dbReference type="STRING" id="81985.R0F0B4"/>
<organism evidence="11 12">
    <name type="scientific">Capsella rubella</name>
    <dbReference type="NCBI Taxonomy" id="81985"/>
    <lineage>
        <taxon>Eukaryota</taxon>
        <taxon>Viridiplantae</taxon>
        <taxon>Streptophyta</taxon>
        <taxon>Embryophyta</taxon>
        <taxon>Tracheophyta</taxon>
        <taxon>Spermatophyta</taxon>
        <taxon>Magnoliopsida</taxon>
        <taxon>eudicotyledons</taxon>
        <taxon>Gunneridae</taxon>
        <taxon>Pentapetalae</taxon>
        <taxon>rosids</taxon>
        <taxon>malvids</taxon>
        <taxon>Brassicales</taxon>
        <taxon>Brassicaceae</taxon>
        <taxon>Camelineae</taxon>
        <taxon>Capsella</taxon>
    </lineage>
</organism>
<comment type="catalytic activity">
    <reaction evidence="8">
        <text>(2S)-flavan-4-ol + NADP(+) = (2S)-flavanone + NADPH + H(+)</text>
        <dbReference type="Rhea" id="RHEA:11228"/>
        <dbReference type="ChEBI" id="CHEBI:15378"/>
        <dbReference type="ChEBI" id="CHEBI:15605"/>
        <dbReference type="ChEBI" id="CHEBI:15606"/>
        <dbReference type="ChEBI" id="CHEBI:57783"/>
        <dbReference type="ChEBI" id="CHEBI:58349"/>
        <dbReference type="EC" id="1.1.1.234"/>
    </reaction>
</comment>
<keyword evidence="1" id="KW-0521">NADP</keyword>
<accession>R0F0B4</accession>
<dbReference type="CDD" id="cd08958">
    <property type="entry name" value="FR_SDR_e"/>
    <property type="match status" value="1"/>
</dbReference>
<dbReference type="FunFam" id="3.40.50.720:FF:000085">
    <property type="entry name" value="Dihydroflavonol reductase"/>
    <property type="match status" value="1"/>
</dbReference>
<dbReference type="PANTHER" id="PTHR10366">
    <property type="entry name" value="NAD DEPENDENT EPIMERASE/DEHYDRATASE"/>
    <property type="match status" value="1"/>
</dbReference>
<dbReference type="GO" id="GO:0047890">
    <property type="term" value="F:flavanone 4-reductase activity"/>
    <property type="evidence" value="ECO:0007669"/>
    <property type="project" value="UniProtKB-EC"/>
</dbReference>
<dbReference type="InterPro" id="IPR001509">
    <property type="entry name" value="Epimerase_deHydtase"/>
</dbReference>
<dbReference type="EC" id="1.1.1.234" evidence="5"/>
<dbReference type="SUPFAM" id="SSF51735">
    <property type="entry name" value="NAD(P)-binding Rossmann-fold domains"/>
    <property type="match status" value="1"/>
</dbReference>
<evidence type="ECO:0000256" key="3">
    <source>
        <dbReference type="ARBA" id="ARBA00023241"/>
    </source>
</evidence>
<dbReference type="AlphaFoldDB" id="R0F0B4"/>
<dbReference type="InterPro" id="IPR036291">
    <property type="entry name" value="NAD(P)-bd_dom_sf"/>
</dbReference>
<dbReference type="EMBL" id="KB870812">
    <property type="protein sequence ID" value="EOA14701.1"/>
    <property type="molecule type" value="Genomic_DNA"/>
</dbReference>
<keyword evidence="12" id="KW-1185">Reference proteome</keyword>
<feature type="domain" description="NAD-dependent epimerase/dehydratase" evidence="10">
    <location>
        <begin position="8"/>
        <end position="248"/>
    </location>
</feature>
<dbReference type="Gene3D" id="3.40.50.720">
    <property type="entry name" value="NAD(P)-binding Rossmann-like Domain"/>
    <property type="match status" value="1"/>
</dbReference>
<dbReference type="InterPro" id="IPR050425">
    <property type="entry name" value="NAD(P)_dehydrat-like"/>
</dbReference>
<dbReference type="eggNOG" id="KOG1502">
    <property type="taxonomic scope" value="Eukaryota"/>
</dbReference>
<evidence type="ECO:0000313" key="12">
    <source>
        <dbReference type="Proteomes" id="UP000029121"/>
    </source>
</evidence>
<comment type="catalytic activity">
    <reaction evidence="9">
        <text>a (2R,3S,4S)-leucoanthocyanidin + NADP(+) = a (2R,3R)-dihydroflavonol + NADPH + H(+)</text>
        <dbReference type="Rhea" id="RHEA:54444"/>
        <dbReference type="ChEBI" id="CHEBI:15378"/>
        <dbReference type="ChEBI" id="CHEBI:57783"/>
        <dbReference type="ChEBI" id="CHEBI:58349"/>
        <dbReference type="ChEBI" id="CHEBI:138176"/>
        <dbReference type="ChEBI" id="CHEBI:138188"/>
        <dbReference type="EC" id="1.1.1.219"/>
    </reaction>
</comment>
<evidence type="ECO:0000256" key="5">
    <source>
        <dbReference type="ARBA" id="ARBA00039055"/>
    </source>
</evidence>
<keyword evidence="3" id="KW-0284">Flavonoid biosynthesis</keyword>
<keyword evidence="2" id="KW-0560">Oxidoreductase</keyword>
<evidence type="ECO:0000256" key="2">
    <source>
        <dbReference type="ARBA" id="ARBA00023002"/>
    </source>
</evidence>
<sequence>MVSQKETVCVTGASGFIGSWLVMKLLERGYFVRATVRDPGNLKKVNHLLDLPNAKTQLTLWKADLSEEGSYDDAIKGCDGVFHVATPMDFESKDPENEVIKPTVNGMLGILKACVKAKTVRRFVFTSSAGTVNVEEHKKSVYDEQDWSDLEFIMSKKMTGWMYFVSKTLAEKAAWDYAEEKGLDFISIIPTLVVGPFITTSMPPSLITALSPITRNEAHYSIIRQGQYVHLDDLCNAHIFLYEHNAAKGRYICSSHDATILTISKFLRQKYPEYNVPSTFEGVDENLKSIKFSSKKLTEMGFNFKYSLEEMMVESIETCRQKGFLP</sequence>
<gene>
    <name evidence="11" type="ORF">CARUB_v10027976mg</name>
</gene>
<dbReference type="Proteomes" id="UP000029121">
    <property type="component" value="Unassembled WGS sequence"/>
</dbReference>
<evidence type="ECO:0000256" key="9">
    <source>
        <dbReference type="ARBA" id="ARBA00049132"/>
    </source>
</evidence>
<dbReference type="OrthoDB" id="2735536at2759"/>
<proteinExistence type="inferred from homology"/>
<evidence type="ECO:0000256" key="4">
    <source>
        <dbReference type="ARBA" id="ARBA00023445"/>
    </source>
</evidence>
<comment type="similarity">
    <text evidence="4">Belongs to the NAD(P)-dependent epimerase/dehydratase family. Dihydroflavonol-4-reductase subfamily.</text>
</comment>
<feature type="non-terminal residue" evidence="11">
    <location>
        <position position="326"/>
    </location>
</feature>
<dbReference type="KEGG" id="crb:17877190"/>
<evidence type="ECO:0000256" key="6">
    <source>
        <dbReference type="ARBA" id="ARBA00039057"/>
    </source>
</evidence>
<dbReference type="GO" id="GO:0009718">
    <property type="term" value="P:anthocyanin-containing compound biosynthetic process"/>
    <property type="evidence" value="ECO:0007669"/>
    <property type="project" value="TreeGrafter"/>
</dbReference>
<dbReference type="GO" id="GO:0045552">
    <property type="term" value="F:dihydroflavanol 4-reductase activity"/>
    <property type="evidence" value="ECO:0007669"/>
    <property type="project" value="UniProtKB-EC"/>
</dbReference>
<evidence type="ECO:0000313" key="11">
    <source>
        <dbReference type="EMBL" id="EOA14701.1"/>
    </source>
</evidence>
<protein>
    <recommendedName>
        <fullName evidence="7">Flavanone 4-reductase</fullName>
        <ecNumber evidence="6">1.1.1.219</ecNumber>
        <ecNumber evidence="5">1.1.1.234</ecNumber>
    </recommendedName>
</protein>
<name>R0F0B4_9BRAS</name>
<evidence type="ECO:0000256" key="8">
    <source>
        <dbReference type="ARBA" id="ARBA00048870"/>
    </source>
</evidence>
<dbReference type="EC" id="1.1.1.219" evidence="6"/>
<reference evidence="12" key="1">
    <citation type="journal article" date="2013" name="Nat. Genet.">
        <title>The Capsella rubella genome and the genomic consequences of rapid mating system evolution.</title>
        <authorList>
            <person name="Slotte T."/>
            <person name="Hazzouri K.M."/>
            <person name="Agren J.A."/>
            <person name="Koenig D."/>
            <person name="Maumus F."/>
            <person name="Guo Y.L."/>
            <person name="Steige K."/>
            <person name="Platts A.E."/>
            <person name="Escobar J.S."/>
            <person name="Newman L.K."/>
            <person name="Wang W."/>
            <person name="Mandakova T."/>
            <person name="Vello E."/>
            <person name="Smith L.M."/>
            <person name="Henz S.R."/>
            <person name="Steffen J."/>
            <person name="Takuno S."/>
            <person name="Brandvain Y."/>
            <person name="Coop G."/>
            <person name="Andolfatto P."/>
            <person name="Hu T.T."/>
            <person name="Blanchette M."/>
            <person name="Clark R.M."/>
            <person name="Quesneville H."/>
            <person name="Nordborg M."/>
            <person name="Gaut B.S."/>
            <person name="Lysak M.A."/>
            <person name="Jenkins J."/>
            <person name="Grimwood J."/>
            <person name="Chapman J."/>
            <person name="Prochnik S."/>
            <person name="Shu S."/>
            <person name="Rokhsar D."/>
            <person name="Schmutz J."/>
            <person name="Weigel D."/>
            <person name="Wright S.I."/>
        </authorList>
    </citation>
    <scope>NUCLEOTIDE SEQUENCE [LARGE SCALE GENOMIC DNA]</scope>
    <source>
        <strain evidence="12">cv. Monte Gargano</strain>
    </source>
</reference>
<dbReference type="PANTHER" id="PTHR10366:SF564">
    <property type="entry name" value="STEROL-4-ALPHA-CARBOXYLATE 3-DEHYDROGENASE, DECARBOXYLATING"/>
    <property type="match status" value="1"/>
</dbReference>
<dbReference type="Pfam" id="PF01370">
    <property type="entry name" value="Epimerase"/>
    <property type="match status" value="1"/>
</dbReference>
<evidence type="ECO:0000259" key="10">
    <source>
        <dbReference type="Pfam" id="PF01370"/>
    </source>
</evidence>
<evidence type="ECO:0000256" key="7">
    <source>
        <dbReference type="ARBA" id="ARBA00042087"/>
    </source>
</evidence>
<evidence type="ECO:0000256" key="1">
    <source>
        <dbReference type="ARBA" id="ARBA00022857"/>
    </source>
</evidence>